<evidence type="ECO:0000256" key="3">
    <source>
        <dbReference type="ARBA" id="ARBA00022692"/>
    </source>
</evidence>
<keyword evidence="5 6" id="KW-0472">Membrane</keyword>
<dbReference type="Gene3D" id="6.10.110.10">
    <property type="match status" value="1"/>
</dbReference>
<dbReference type="InterPro" id="IPR009311">
    <property type="entry name" value="IFI6/IFI27-like"/>
</dbReference>
<comment type="subcellular location">
    <subcellularLocation>
        <location evidence="1">Membrane</location>
        <topology evidence="1">Multi-pass membrane protein</topology>
    </subcellularLocation>
</comment>
<evidence type="ECO:0000313" key="7">
    <source>
        <dbReference type="EMBL" id="KAF2639370.1"/>
    </source>
</evidence>
<dbReference type="InterPro" id="IPR038213">
    <property type="entry name" value="IFI6/IFI27-like_sf"/>
</dbReference>
<gene>
    <name evidence="7" type="ORF">P280DRAFT_550795</name>
</gene>
<keyword evidence="4 6" id="KW-1133">Transmembrane helix</keyword>
<dbReference type="PANTHER" id="PTHR16932:SF18">
    <property type="entry name" value="INTERFERON, ALPHA-INDUCIBLE PROTEIN 27-LIKE 2"/>
    <property type="match status" value="1"/>
</dbReference>
<protein>
    <submittedName>
        <fullName evidence="7">Uncharacterized protein</fullName>
    </submittedName>
</protein>
<evidence type="ECO:0000256" key="2">
    <source>
        <dbReference type="ARBA" id="ARBA00007262"/>
    </source>
</evidence>
<feature type="transmembrane region" description="Helical" evidence="6">
    <location>
        <begin position="92"/>
        <end position="115"/>
    </location>
</feature>
<name>A0A6A6RVK2_9PLEO</name>
<feature type="transmembrane region" description="Helical" evidence="6">
    <location>
        <begin position="29"/>
        <end position="60"/>
    </location>
</feature>
<dbReference type="GO" id="GO:0016020">
    <property type="term" value="C:membrane"/>
    <property type="evidence" value="ECO:0007669"/>
    <property type="project" value="UniProtKB-SubCell"/>
</dbReference>
<dbReference type="PANTHER" id="PTHR16932">
    <property type="entry name" value="INTERFERON ALPHA-INDUCIBLE PROTEIN 27"/>
    <property type="match status" value="1"/>
</dbReference>
<dbReference type="Pfam" id="PF06140">
    <property type="entry name" value="Ifi-6-16"/>
    <property type="match status" value="1"/>
</dbReference>
<evidence type="ECO:0000313" key="8">
    <source>
        <dbReference type="Proteomes" id="UP000799753"/>
    </source>
</evidence>
<comment type="similarity">
    <text evidence="2">Belongs to the IFI6/IFI27 family.</text>
</comment>
<evidence type="ECO:0000256" key="5">
    <source>
        <dbReference type="ARBA" id="ARBA00023136"/>
    </source>
</evidence>
<evidence type="ECO:0000256" key="6">
    <source>
        <dbReference type="SAM" id="Phobius"/>
    </source>
</evidence>
<dbReference type="AlphaFoldDB" id="A0A6A6RVK2"/>
<keyword evidence="3 6" id="KW-0812">Transmembrane</keyword>
<dbReference type="EMBL" id="MU006787">
    <property type="protein sequence ID" value="KAF2639370.1"/>
    <property type="molecule type" value="Genomic_DNA"/>
</dbReference>
<keyword evidence="8" id="KW-1185">Reference proteome</keyword>
<organism evidence="7 8">
    <name type="scientific">Massarina eburnea CBS 473.64</name>
    <dbReference type="NCBI Taxonomy" id="1395130"/>
    <lineage>
        <taxon>Eukaryota</taxon>
        <taxon>Fungi</taxon>
        <taxon>Dikarya</taxon>
        <taxon>Ascomycota</taxon>
        <taxon>Pezizomycotina</taxon>
        <taxon>Dothideomycetes</taxon>
        <taxon>Pleosporomycetidae</taxon>
        <taxon>Pleosporales</taxon>
        <taxon>Massarineae</taxon>
        <taxon>Massarinaceae</taxon>
        <taxon>Massarina</taxon>
    </lineage>
</organism>
<dbReference type="Proteomes" id="UP000799753">
    <property type="component" value="Unassembled WGS sequence"/>
</dbReference>
<evidence type="ECO:0000256" key="1">
    <source>
        <dbReference type="ARBA" id="ARBA00004141"/>
    </source>
</evidence>
<sequence length="117" mass="12280">MVWGKPWDEDQDYGSSNYRIQSNDNNDRFYYFAFVVALGVGVVLLPPLALVAAGFAAAGITAGSVAALWQSNIGNVAAGSLFAILQSIGATGIAWVVAVRTAFFAGIMALVGFVFGR</sequence>
<dbReference type="OrthoDB" id="440424at2759"/>
<reference evidence="7" key="1">
    <citation type="journal article" date="2020" name="Stud. Mycol.">
        <title>101 Dothideomycetes genomes: a test case for predicting lifestyles and emergence of pathogens.</title>
        <authorList>
            <person name="Haridas S."/>
            <person name="Albert R."/>
            <person name="Binder M."/>
            <person name="Bloem J."/>
            <person name="Labutti K."/>
            <person name="Salamov A."/>
            <person name="Andreopoulos B."/>
            <person name="Baker S."/>
            <person name="Barry K."/>
            <person name="Bills G."/>
            <person name="Bluhm B."/>
            <person name="Cannon C."/>
            <person name="Castanera R."/>
            <person name="Culley D."/>
            <person name="Daum C."/>
            <person name="Ezra D."/>
            <person name="Gonzalez J."/>
            <person name="Henrissat B."/>
            <person name="Kuo A."/>
            <person name="Liang C."/>
            <person name="Lipzen A."/>
            <person name="Lutzoni F."/>
            <person name="Magnuson J."/>
            <person name="Mondo S."/>
            <person name="Nolan M."/>
            <person name="Ohm R."/>
            <person name="Pangilinan J."/>
            <person name="Park H.-J."/>
            <person name="Ramirez L."/>
            <person name="Alfaro M."/>
            <person name="Sun H."/>
            <person name="Tritt A."/>
            <person name="Yoshinaga Y."/>
            <person name="Zwiers L.-H."/>
            <person name="Turgeon B."/>
            <person name="Goodwin S."/>
            <person name="Spatafora J."/>
            <person name="Crous P."/>
            <person name="Grigoriev I."/>
        </authorList>
    </citation>
    <scope>NUCLEOTIDE SEQUENCE</scope>
    <source>
        <strain evidence="7">CBS 473.64</strain>
    </source>
</reference>
<proteinExistence type="inferred from homology"/>
<accession>A0A6A6RVK2</accession>
<feature type="transmembrane region" description="Helical" evidence="6">
    <location>
        <begin position="66"/>
        <end position="85"/>
    </location>
</feature>
<evidence type="ECO:0000256" key="4">
    <source>
        <dbReference type="ARBA" id="ARBA00022989"/>
    </source>
</evidence>